<evidence type="ECO:0000256" key="6">
    <source>
        <dbReference type="ARBA" id="ARBA00022842"/>
    </source>
</evidence>
<dbReference type="Proteomes" id="UP000239326">
    <property type="component" value="Chromosome"/>
</dbReference>
<dbReference type="KEGG" id="simp:C6571_15435"/>
<dbReference type="GO" id="GO:0030170">
    <property type="term" value="F:pyridoxal phosphate binding"/>
    <property type="evidence" value="ECO:0007669"/>
    <property type="project" value="InterPro"/>
</dbReference>
<dbReference type="InterPro" id="IPR001926">
    <property type="entry name" value="TrpB-like_PALP"/>
</dbReference>
<dbReference type="NCBIfam" id="NF005454">
    <property type="entry name" value="PRK07048.1"/>
    <property type="match status" value="1"/>
</dbReference>
<evidence type="ECO:0000256" key="5">
    <source>
        <dbReference type="ARBA" id="ARBA00010869"/>
    </source>
</evidence>
<evidence type="ECO:0000256" key="8">
    <source>
        <dbReference type="ARBA" id="ARBA00023239"/>
    </source>
</evidence>
<comment type="cofactor">
    <cofactor evidence="3">
        <name>Mn(2+)</name>
        <dbReference type="ChEBI" id="CHEBI:29035"/>
    </cofactor>
</comment>
<comment type="cofactor">
    <cofactor evidence="1">
        <name>Ca(2+)</name>
        <dbReference type="ChEBI" id="CHEBI:29108"/>
    </cofactor>
</comment>
<dbReference type="Pfam" id="PF00291">
    <property type="entry name" value="PALP"/>
    <property type="match status" value="1"/>
</dbReference>
<accession>A0A2S0N383</accession>
<keyword evidence="8 10" id="KW-0456">Lyase</keyword>
<proteinExistence type="inferred from homology"/>
<dbReference type="GO" id="GO:0005524">
    <property type="term" value="F:ATP binding"/>
    <property type="evidence" value="ECO:0007669"/>
    <property type="project" value="TreeGrafter"/>
</dbReference>
<keyword evidence="7" id="KW-0663">Pyridoxal phosphate</keyword>
<dbReference type="FunFam" id="3.40.50.1100:FF:000007">
    <property type="entry name" value="L-threonine dehydratase catabolic TdcB"/>
    <property type="match status" value="1"/>
</dbReference>
<reference evidence="10 11" key="1">
    <citation type="submission" date="2018-03" db="EMBL/GenBank/DDBJ databases">
        <title>Genome sequencing of Simplicispira sp.</title>
        <authorList>
            <person name="Kim S.-J."/>
            <person name="Heo J."/>
            <person name="Kwon S.-W."/>
        </authorList>
    </citation>
    <scope>NUCLEOTIDE SEQUENCE [LARGE SCALE GENOMIC DNA]</scope>
    <source>
        <strain evidence="10 11">SC1-8</strain>
    </source>
</reference>
<dbReference type="GO" id="GO:0018114">
    <property type="term" value="F:threonine racemase activity"/>
    <property type="evidence" value="ECO:0007669"/>
    <property type="project" value="TreeGrafter"/>
</dbReference>
<dbReference type="GO" id="GO:0003941">
    <property type="term" value="F:L-serine ammonia-lyase activity"/>
    <property type="evidence" value="ECO:0007669"/>
    <property type="project" value="TreeGrafter"/>
</dbReference>
<dbReference type="PROSITE" id="PS00165">
    <property type="entry name" value="DEHYDRATASE_SER_THR"/>
    <property type="match status" value="1"/>
</dbReference>
<dbReference type="PANTHER" id="PTHR43050">
    <property type="entry name" value="SERINE / THREONINE RACEMASE FAMILY MEMBER"/>
    <property type="match status" value="1"/>
</dbReference>
<dbReference type="RefSeq" id="WP_106447473.1">
    <property type="nucleotide sequence ID" value="NZ_CP027669.1"/>
</dbReference>
<dbReference type="CDD" id="cd01562">
    <property type="entry name" value="Thr-dehyd"/>
    <property type="match status" value="1"/>
</dbReference>
<comment type="cofactor">
    <cofactor evidence="4">
        <name>Mg(2+)</name>
        <dbReference type="ChEBI" id="CHEBI:18420"/>
    </cofactor>
</comment>
<protein>
    <submittedName>
        <fullName evidence="10">Threo-3-hydroxy-L-aspartate ammonia-lyase</fullName>
    </submittedName>
</protein>
<keyword evidence="6" id="KW-0460">Magnesium</keyword>
<sequence length="325" mass="34416">MSWPDLDLPTAQDVHAAAERLRGIAHRTPVLRSSTADAMLGAQVFFKCESLQRGGSFKFRGAYNALAQLSPEQRERGVLTFSAGNHAQAIALAARMLDMPALVVMPHDALSSKMAAARAYGAQVVTYDPLTEDREAISHKLSKERGMVLVPPSDHFDVIAGQGTAALELIDEVPRLDVLFVGVGGGGLLAGSLLATKDALPLCRVYGVEPEVANDGQQSLASGEIVEIALPRSTIADGARATALSPMAFDIIQQSVEGIVTASDPQLMEAMRFFAERMKIVVEPTGALALAGARHSGCDIRGTRVGIIVSGGNVDLARYARFLAD</sequence>
<feature type="domain" description="Tryptophan synthase beta chain-like PALP" evidence="9">
    <location>
        <begin position="26"/>
        <end position="311"/>
    </location>
</feature>
<organism evidence="10 11">
    <name type="scientific">Simplicispira suum</name>
    <dbReference type="NCBI Taxonomy" id="2109915"/>
    <lineage>
        <taxon>Bacteria</taxon>
        <taxon>Pseudomonadati</taxon>
        <taxon>Pseudomonadota</taxon>
        <taxon>Betaproteobacteria</taxon>
        <taxon>Burkholderiales</taxon>
        <taxon>Comamonadaceae</taxon>
        <taxon>Simplicispira</taxon>
    </lineage>
</organism>
<dbReference type="EMBL" id="CP027669">
    <property type="protein sequence ID" value="AVO42497.1"/>
    <property type="molecule type" value="Genomic_DNA"/>
</dbReference>
<dbReference type="InterPro" id="IPR000634">
    <property type="entry name" value="Ser/Thr_deHydtase_PyrdxlP-BS"/>
</dbReference>
<evidence type="ECO:0000256" key="1">
    <source>
        <dbReference type="ARBA" id="ARBA00001913"/>
    </source>
</evidence>
<gene>
    <name evidence="10" type="ORF">C6571_15435</name>
</gene>
<dbReference type="SUPFAM" id="SSF53686">
    <property type="entry name" value="Tryptophan synthase beta subunit-like PLP-dependent enzymes"/>
    <property type="match status" value="1"/>
</dbReference>
<evidence type="ECO:0000256" key="3">
    <source>
        <dbReference type="ARBA" id="ARBA00001936"/>
    </source>
</evidence>
<dbReference type="OrthoDB" id="9811476at2"/>
<dbReference type="GO" id="GO:0008721">
    <property type="term" value="F:D-serine ammonia-lyase activity"/>
    <property type="evidence" value="ECO:0007669"/>
    <property type="project" value="TreeGrafter"/>
</dbReference>
<dbReference type="InterPro" id="IPR036052">
    <property type="entry name" value="TrpB-like_PALP_sf"/>
</dbReference>
<evidence type="ECO:0000256" key="4">
    <source>
        <dbReference type="ARBA" id="ARBA00001946"/>
    </source>
</evidence>
<comment type="similarity">
    <text evidence="5">Belongs to the serine/threonine dehydratase family.</text>
</comment>
<dbReference type="Gene3D" id="3.40.50.1100">
    <property type="match status" value="2"/>
</dbReference>
<keyword evidence="11" id="KW-1185">Reference proteome</keyword>
<comment type="cofactor">
    <cofactor evidence="2">
        <name>pyridoxal 5'-phosphate</name>
        <dbReference type="ChEBI" id="CHEBI:597326"/>
    </cofactor>
</comment>
<evidence type="ECO:0000256" key="2">
    <source>
        <dbReference type="ARBA" id="ARBA00001933"/>
    </source>
</evidence>
<dbReference type="GO" id="GO:0000287">
    <property type="term" value="F:magnesium ion binding"/>
    <property type="evidence" value="ECO:0007669"/>
    <property type="project" value="TreeGrafter"/>
</dbReference>
<dbReference type="FunFam" id="3.40.50.1100:FF:000005">
    <property type="entry name" value="Threonine dehydratase catabolic"/>
    <property type="match status" value="1"/>
</dbReference>
<evidence type="ECO:0000259" key="9">
    <source>
        <dbReference type="Pfam" id="PF00291"/>
    </source>
</evidence>
<evidence type="ECO:0000313" key="11">
    <source>
        <dbReference type="Proteomes" id="UP000239326"/>
    </source>
</evidence>
<dbReference type="GO" id="GO:0006520">
    <property type="term" value="P:amino acid metabolic process"/>
    <property type="evidence" value="ECO:0007669"/>
    <property type="project" value="InterPro"/>
</dbReference>
<name>A0A2S0N383_9BURK</name>
<dbReference type="GO" id="GO:0030378">
    <property type="term" value="F:serine racemase activity"/>
    <property type="evidence" value="ECO:0007669"/>
    <property type="project" value="TreeGrafter"/>
</dbReference>
<dbReference type="PANTHER" id="PTHR43050:SF1">
    <property type="entry name" value="SERINE RACEMASE"/>
    <property type="match status" value="1"/>
</dbReference>
<dbReference type="AlphaFoldDB" id="A0A2S0N383"/>
<evidence type="ECO:0000256" key="7">
    <source>
        <dbReference type="ARBA" id="ARBA00022898"/>
    </source>
</evidence>
<evidence type="ECO:0000313" key="10">
    <source>
        <dbReference type="EMBL" id="AVO42497.1"/>
    </source>
</evidence>